<reference evidence="8 9" key="1">
    <citation type="submission" date="2019-09" db="EMBL/GenBank/DDBJ databases">
        <title>Nocardioides panacisoli sp. nov., isolated from the soil of a ginseng field.</title>
        <authorList>
            <person name="Cho C."/>
        </authorList>
    </citation>
    <scope>NUCLEOTIDE SEQUENCE [LARGE SCALE GENOMIC DNA]</scope>
    <source>
        <strain evidence="8 9">BN140041</strain>
    </source>
</reference>
<evidence type="ECO:0000259" key="7">
    <source>
        <dbReference type="PROSITE" id="PS51935"/>
    </source>
</evidence>
<feature type="region of interest" description="Disordered" evidence="5">
    <location>
        <begin position="249"/>
        <end position="302"/>
    </location>
</feature>
<feature type="chain" id="PRO_5022805539" evidence="6">
    <location>
        <begin position="23"/>
        <end position="417"/>
    </location>
</feature>
<name>A0A5B1M610_9ACTN</name>
<dbReference type="Proteomes" id="UP000324351">
    <property type="component" value="Unassembled WGS sequence"/>
</dbReference>
<feature type="compositionally biased region" description="Low complexity" evidence="5">
    <location>
        <begin position="20"/>
        <end position="30"/>
    </location>
</feature>
<evidence type="ECO:0000256" key="1">
    <source>
        <dbReference type="ARBA" id="ARBA00007074"/>
    </source>
</evidence>
<dbReference type="Gene3D" id="3.90.1720.10">
    <property type="entry name" value="endopeptidase domain like (from Nostoc punctiforme)"/>
    <property type="match status" value="1"/>
</dbReference>
<keyword evidence="3" id="KW-0378">Hydrolase</keyword>
<dbReference type="SUPFAM" id="SSF54001">
    <property type="entry name" value="Cysteine proteinases"/>
    <property type="match status" value="1"/>
</dbReference>
<accession>A0A5B1M610</accession>
<feature type="region of interest" description="Disordered" evidence="5">
    <location>
        <begin position="20"/>
        <end position="40"/>
    </location>
</feature>
<dbReference type="GO" id="GO:0008234">
    <property type="term" value="F:cysteine-type peptidase activity"/>
    <property type="evidence" value="ECO:0007669"/>
    <property type="project" value="UniProtKB-KW"/>
</dbReference>
<feature type="signal peptide" evidence="6">
    <location>
        <begin position="1"/>
        <end position="22"/>
    </location>
</feature>
<feature type="domain" description="NlpC/P60" evidence="7">
    <location>
        <begin position="297"/>
        <end position="417"/>
    </location>
</feature>
<feature type="compositionally biased region" description="Low complexity" evidence="5">
    <location>
        <begin position="249"/>
        <end position="258"/>
    </location>
</feature>
<sequence length="417" mass="44205">MRRPVIGTALLALVLVTAPASADPTDPAPSRGDVRKAERRAQGAAADVDSIQAQIDAANANLEAAAVAAQQAAEAYNGARWRLQEARKAERRAERASRRADRELGRVREDYRDTLLTTAGSSPDLDAFNAALDSDGFSSLLDQRNAADIVQGEFEEERIAFEAAADDAEDAEQVAEDAASDAEDAAADALVAKQDAEAAVAAAATAAQSVTAEKTRLLRRLARLEGISIELAEQRQAALEQEALEQAALEAQHEQAPGPEQPAPQQPTPEQPTPEQPDDTEPSDQDDPVPAPPPADEGGAAAAVSFARDQIGEPYVWAAAGPDAWDCSGLTMGAWNAGGRSLPHYSVAQYDQSSPISASDLRPGDLVFWGSSSSSSSIYHVALYAGDGLMIHAPRTGRPVTEESMYYWIPPNFFARP</sequence>
<dbReference type="GO" id="GO:0006508">
    <property type="term" value="P:proteolysis"/>
    <property type="evidence" value="ECO:0007669"/>
    <property type="project" value="UniProtKB-KW"/>
</dbReference>
<dbReference type="InterPro" id="IPR000064">
    <property type="entry name" value="NLP_P60_dom"/>
</dbReference>
<dbReference type="AlphaFoldDB" id="A0A5B1M610"/>
<keyword evidence="2" id="KW-0645">Protease</keyword>
<evidence type="ECO:0000313" key="9">
    <source>
        <dbReference type="Proteomes" id="UP000324351"/>
    </source>
</evidence>
<comment type="caution">
    <text evidence="8">The sequence shown here is derived from an EMBL/GenBank/DDBJ whole genome shotgun (WGS) entry which is preliminary data.</text>
</comment>
<comment type="similarity">
    <text evidence="1">Belongs to the peptidase C40 family.</text>
</comment>
<evidence type="ECO:0000256" key="6">
    <source>
        <dbReference type="SAM" id="SignalP"/>
    </source>
</evidence>
<evidence type="ECO:0000256" key="2">
    <source>
        <dbReference type="ARBA" id="ARBA00022670"/>
    </source>
</evidence>
<feature type="compositionally biased region" description="Pro residues" evidence="5">
    <location>
        <begin position="259"/>
        <end position="275"/>
    </location>
</feature>
<evidence type="ECO:0000256" key="5">
    <source>
        <dbReference type="SAM" id="MobiDB-lite"/>
    </source>
</evidence>
<gene>
    <name evidence="8" type="ORF">F0U47_04920</name>
</gene>
<dbReference type="InterPro" id="IPR051794">
    <property type="entry name" value="PG_Endopeptidase_C40"/>
</dbReference>
<organism evidence="8 9">
    <name type="scientific">Nocardioides antri</name>
    <dbReference type="NCBI Taxonomy" id="2607659"/>
    <lineage>
        <taxon>Bacteria</taxon>
        <taxon>Bacillati</taxon>
        <taxon>Actinomycetota</taxon>
        <taxon>Actinomycetes</taxon>
        <taxon>Propionibacteriales</taxon>
        <taxon>Nocardioidaceae</taxon>
        <taxon>Nocardioides</taxon>
    </lineage>
</organism>
<evidence type="ECO:0000313" key="8">
    <source>
        <dbReference type="EMBL" id="KAA1428283.1"/>
    </source>
</evidence>
<keyword evidence="9" id="KW-1185">Reference proteome</keyword>
<dbReference type="RefSeq" id="WP_149749221.1">
    <property type="nucleotide sequence ID" value="NZ_VUJW01000002.1"/>
</dbReference>
<keyword evidence="4" id="KW-0788">Thiol protease</keyword>
<evidence type="ECO:0000256" key="4">
    <source>
        <dbReference type="ARBA" id="ARBA00022807"/>
    </source>
</evidence>
<dbReference type="EMBL" id="VUJW01000002">
    <property type="protein sequence ID" value="KAA1428283.1"/>
    <property type="molecule type" value="Genomic_DNA"/>
</dbReference>
<dbReference type="Pfam" id="PF00877">
    <property type="entry name" value="NLPC_P60"/>
    <property type="match status" value="1"/>
</dbReference>
<dbReference type="PROSITE" id="PS51935">
    <property type="entry name" value="NLPC_P60"/>
    <property type="match status" value="1"/>
</dbReference>
<dbReference type="PANTHER" id="PTHR47359:SF3">
    <property type="entry name" value="NLP_P60 DOMAIN-CONTAINING PROTEIN-RELATED"/>
    <property type="match status" value="1"/>
</dbReference>
<proteinExistence type="inferred from homology"/>
<protein>
    <submittedName>
        <fullName evidence="8">NlpC/P60 family protein</fullName>
    </submittedName>
</protein>
<evidence type="ECO:0000256" key="3">
    <source>
        <dbReference type="ARBA" id="ARBA00022801"/>
    </source>
</evidence>
<dbReference type="PANTHER" id="PTHR47359">
    <property type="entry name" value="PEPTIDOGLYCAN DL-ENDOPEPTIDASE CWLO"/>
    <property type="match status" value="1"/>
</dbReference>
<feature type="compositionally biased region" description="Acidic residues" evidence="5">
    <location>
        <begin position="276"/>
        <end position="287"/>
    </location>
</feature>
<keyword evidence="6" id="KW-0732">Signal</keyword>
<dbReference type="InterPro" id="IPR038765">
    <property type="entry name" value="Papain-like_cys_pep_sf"/>
</dbReference>
<reference evidence="8 9" key="2">
    <citation type="submission" date="2019-09" db="EMBL/GenBank/DDBJ databases">
        <authorList>
            <person name="Jin C."/>
        </authorList>
    </citation>
    <scope>NUCLEOTIDE SEQUENCE [LARGE SCALE GENOMIC DNA]</scope>
    <source>
        <strain evidence="8 9">BN140041</strain>
    </source>
</reference>